<sequence>MVFYNFPWAPAPLRRVGKSVIFVLYILTEDEKRIAHSPMESH</sequence>
<gene>
    <name evidence="1" type="ORF">SAMN05216403_101194</name>
</gene>
<proteinExistence type="predicted"/>
<accession>A0A1H5RTB6</accession>
<reference evidence="1 2" key="1">
    <citation type="submission" date="2016-10" db="EMBL/GenBank/DDBJ databases">
        <authorList>
            <person name="de Groot N.N."/>
        </authorList>
    </citation>
    <scope>NUCLEOTIDE SEQUENCE [LARGE SCALE GENOMIC DNA]</scope>
    <source>
        <strain evidence="1 2">Nl13</strain>
    </source>
</reference>
<dbReference type="Proteomes" id="UP000236751">
    <property type="component" value="Unassembled WGS sequence"/>
</dbReference>
<evidence type="ECO:0000313" key="2">
    <source>
        <dbReference type="Proteomes" id="UP000236751"/>
    </source>
</evidence>
<organism evidence="1 2">
    <name type="scientific">Nitrosospira multiformis (strain ATCC 25196 / NCIMB 11849 / C 71)</name>
    <dbReference type="NCBI Taxonomy" id="323848"/>
    <lineage>
        <taxon>Bacteria</taxon>
        <taxon>Pseudomonadati</taxon>
        <taxon>Pseudomonadota</taxon>
        <taxon>Betaproteobacteria</taxon>
        <taxon>Nitrosomonadales</taxon>
        <taxon>Nitrosomonadaceae</taxon>
        <taxon>Nitrosospira</taxon>
    </lineage>
</organism>
<evidence type="ECO:0000313" key="1">
    <source>
        <dbReference type="EMBL" id="SEF41575.1"/>
    </source>
</evidence>
<name>A0A1H5RTB6_NITMU</name>
<dbReference type="AlphaFoldDB" id="A0A1H5RTB6"/>
<protein>
    <submittedName>
        <fullName evidence="1">Uncharacterized protein</fullName>
    </submittedName>
</protein>
<dbReference type="EMBL" id="FNVK01000001">
    <property type="protein sequence ID" value="SEF41575.1"/>
    <property type="molecule type" value="Genomic_DNA"/>
</dbReference>